<proteinExistence type="inferred from homology"/>
<sequence length="418" mass="42645">MRLPSEPDVLVIGAGAAGIAAARAVLAAGRSVLVLEARDRPGGRVLTDHRLGLPFDHGAAWLHNAEDNPLVALAGSLGMALADSDALRREFSFVGDRPATPAEQADYGEAWDRATAALAARAAQPGDCSLAEALPQGGAWDATVSAWQADIISAAPPGRISLADFTANALDGGNRMVEDGLGTLLARLAEGLPIRLSAPVTRLDWGGRQAVAEGVFGTIRAGAVIATLPTSLIAAETIRFDPPLPAEVLQAAADLPLGSVAKVGFRGATALGLPPFSSIDRQVAPGEPLVAISARPFGRDLLACHVGGDIAAALEAEGDAALEAFMRAEVALRFGARAAAALHFDPIVTAWQRDPWARGVYSYARVGRAGARQILAAPMAGGRLCLAGEACHTRLAGTVAGAWYAGEAAAAAALAALG</sequence>
<comment type="catalytic activity">
    <reaction evidence="6">
        <text>L-tryptophan + O2 = indole-3-acetamide + CO2 + H2O</text>
        <dbReference type="Rhea" id="RHEA:16165"/>
        <dbReference type="ChEBI" id="CHEBI:15377"/>
        <dbReference type="ChEBI" id="CHEBI:15379"/>
        <dbReference type="ChEBI" id="CHEBI:16031"/>
        <dbReference type="ChEBI" id="CHEBI:16526"/>
        <dbReference type="ChEBI" id="CHEBI:57912"/>
        <dbReference type="EC" id="1.13.12.3"/>
    </reaction>
</comment>
<dbReference type="EMBL" id="JAERQM010000001">
    <property type="protein sequence ID" value="MBU8543258.1"/>
    <property type="molecule type" value="Genomic_DNA"/>
</dbReference>
<evidence type="ECO:0000256" key="1">
    <source>
        <dbReference type="ARBA" id="ARBA00004814"/>
    </source>
</evidence>
<comment type="pathway">
    <text evidence="1">Plant hormone metabolism; auxin biosynthesis.</text>
</comment>
<feature type="domain" description="Amine oxidase" evidence="7">
    <location>
        <begin position="168"/>
        <end position="413"/>
    </location>
</feature>
<dbReference type="Pfam" id="PF01593">
    <property type="entry name" value="Amino_oxidase"/>
    <property type="match status" value="2"/>
</dbReference>
<keyword evidence="9" id="KW-1185">Reference proteome</keyword>
<evidence type="ECO:0000256" key="5">
    <source>
        <dbReference type="ARBA" id="ARBA00023070"/>
    </source>
</evidence>
<keyword evidence="5" id="KW-0073">Auxin biosynthesis</keyword>
<feature type="domain" description="Amine oxidase" evidence="7">
    <location>
        <begin position="17"/>
        <end position="85"/>
    </location>
</feature>
<dbReference type="InterPro" id="IPR050281">
    <property type="entry name" value="Flavin_monoamine_oxidase"/>
</dbReference>
<accession>A0ABS6H3K5</accession>
<protein>
    <recommendedName>
        <fullName evidence="4">Tryptophan 2-monooxygenase</fullName>
        <ecNumber evidence="3">1.13.12.3</ecNumber>
    </recommendedName>
</protein>
<comment type="caution">
    <text evidence="8">The sequence shown here is derived from an EMBL/GenBank/DDBJ whole genome shotgun (WGS) entry which is preliminary data.</text>
</comment>
<evidence type="ECO:0000256" key="6">
    <source>
        <dbReference type="ARBA" id="ARBA00047321"/>
    </source>
</evidence>
<evidence type="ECO:0000256" key="3">
    <source>
        <dbReference type="ARBA" id="ARBA00012535"/>
    </source>
</evidence>
<dbReference type="Proteomes" id="UP000689967">
    <property type="component" value="Unassembled WGS sequence"/>
</dbReference>
<gene>
    <name evidence="8" type="ORF">JJQ90_06050</name>
</gene>
<evidence type="ECO:0000259" key="7">
    <source>
        <dbReference type="Pfam" id="PF01593"/>
    </source>
</evidence>
<organism evidence="8 9">
    <name type="scientific">Falsiroseomonas oleicola</name>
    <dbReference type="NCBI Taxonomy" id="2801474"/>
    <lineage>
        <taxon>Bacteria</taxon>
        <taxon>Pseudomonadati</taxon>
        <taxon>Pseudomonadota</taxon>
        <taxon>Alphaproteobacteria</taxon>
        <taxon>Acetobacterales</taxon>
        <taxon>Roseomonadaceae</taxon>
        <taxon>Falsiroseomonas</taxon>
    </lineage>
</organism>
<dbReference type="RefSeq" id="WP_216873540.1">
    <property type="nucleotide sequence ID" value="NZ_JAERQM010000001.1"/>
</dbReference>
<comment type="similarity">
    <text evidence="2">Belongs to the tryptophan 2-monooxygenase family.</text>
</comment>
<dbReference type="EC" id="1.13.12.3" evidence="3"/>
<dbReference type="PANTHER" id="PTHR10742">
    <property type="entry name" value="FLAVIN MONOAMINE OXIDASE"/>
    <property type="match status" value="1"/>
</dbReference>
<evidence type="ECO:0000313" key="9">
    <source>
        <dbReference type="Proteomes" id="UP000689967"/>
    </source>
</evidence>
<evidence type="ECO:0000256" key="2">
    <source>
        <dbReference type="ARBA" id="ARBA00005833"/>
    </source>
</evidence>
<dbReference type="PANTHER" id="PTHR10742:SF410">
    <property type="entry name" value="LYSINE-SPECIFIC HISTONE DEMETHYLASE 2"/>
    <property type="match status" value="1"/>
</dbReference>
<evidence type="ECO:0000256" key="4">
    <source>
        <dbReference type="ARBA" id="ARBA00017871"/>
    </source>
</evidence>
<name>A0ABS6H3K5_9PROT</name>
<reference evidence="8 9" key="1">
    <citation type="submission" date="2021-01" db="EMBL/GenBank/DDBJ databases">
        <title>Roseomonas sp. nov, a bacterium isolated from an oil production mixture in Yumen Oilfield.</title>
        <authorList>
            <person name="Wu D."/>
        </authorList>
    </citation>
    <scope>NUCLEOTIDE SEQUENCE [LARGE SCALE GENOMIC DNA]</scope>
    <source>
        <strain evidence="8 9">ROY-5-3</strain>
    </source>
</reference>
<dbReference type="InterPro" id="IPR002937">
    <property type="entry name" value="Amino_oxidase"/>
</dbReference>
<evidence type="ECO:0000313" key="8">
    <source>
        <dbReference type="EMBL" id="MBU8543258.1"/>
    </source>
</evidence>